<dbReference type="EMBL" id="BAOU01000010">
    <property type="protein sequence ID" value="GAD04697.1"/>
    <property type="molecule type" value="Genomic_DNA"/>
</dbReference>
<reference evidence="2" key="1">
    <citation type="journal article" date="2013" name="Genome">
        <title>Draft Genome Sequences of Porphyromonas crevioricanis JCM 15906T and Porphyromonas cansulci JCM 13913T Isolated from a Canine Oral Cavity.</title>
        <authorList>
            <person name="Sakamoto M."/>
            <person name="Tanaka N."/>
            <person name="Shiwa Y."/>
            <person name="Yoshikawa H."/>
            <person name="Ohkuma M."/>
        </authorList>
    </citation>
    <scope>NUCLEOTIDE SEQUENCE [LARGE SCALE GENOMIC DNA]</scope>
    <source>
        <strain evidence="2">JCM 15906</strain>
    </source>
</reference>
<organism evidence="1 2">
    <name type="scientific">Porphyromonas crevioricanis JCM 15906</name>
    <dbReference type="NCBI Taxonomy" id="1305617"/>
    <lineage>
        <taxon>Bacteria</taxon>
        <taxon>Pseudomonadati</taxon>
        <taxon>Bacteroidota</taxon>
        <taxon>Bacteroidia</taxon>
        <taxon>Bacteroidales</taxon>
        <taxon>Porphyromonadaceae</taxon>
        <taxon>Porphyromonas</taxon>
    </lineage>
</organism>
<gene>
    <name evidence="1" type="ORF">PORCRE_389</name>
</gene>
<name>S4NG65_9PORP</name>
<proteinExistence type="predicted"/>
<evidence type="ECO:0000313" key="1">
    <source>
        <dbReference type="EMBL" id="GAD04697.1"/>
    </source>
</evidence>
<reference evidence="1 2" key="2">
    <citation type="journal article" date="2013" name="Genome Announc.">
        <title>Draft Genome Sequences of Porphyromonas crevioricanis JCM 15906T and Porphyromonas cansulci JCM 13913T Isolated from a Canine Oral Cavity.</title>
        <authorList>
            <person name="Sakamoto M."/>
            <person name="Tanaka N."/>
            <person name="Shiwa Y."/>
            <person name="Yoshikawa H."/>
            <person name="Ohkuma M."/>
        </authorList>
    </citation>
    <scope>NUCLEOTIDE SEQUENCE [LARGE SCALE GENOMIC DNA]</scope>
    <source>
        <strain evidence="1 2">JCM 15906</strain>
    </source>
</reference>
<protein>
    <submittedName>
        <fullName evidence="1">Uncharacterized protein</fullName>
    </submittedName>
</protein>
<accession>S4NG65</accession>
<dbReference type="AlphaFoldDB" id="S4NG65"/>
<evidence type="ECO:0000313" key="2">
    <source>
        <dbReference type="Proteomes" id="UP000018031"/>
    </source>
</evidence>
<dbReference type="Proteomes" id="UP000018031">
    <property type="component" value="Unassembled WGS sequence"/>
</dbReference>
<sequence>MPSEEGSPIRSFSRGDISVRWKYLLRYVSLSRAGAISFSLIVSETVVK</sequence>
<comment type="caution">
    <text evidence="1">The sequence shown here is derived from an EMBL/GenBank/DDBJ whole genome shotgun (WGS) entry which is preliminary data.</text>
</comment>